<accession>A0AC61SBB0</accession>
<gene>
    <name evidence="1" type="ORF">C5S46_04515</name>
</gene>
<sequence>MNNDLPQLLPLMINMEHKKVVIFGGGQVGERKASLFVKYAPTTLISRSFTSRIHDLDKQGLELIRVNTLSDNEILDYINGAFIVIPATSDRKLNKKIANLAHSNRCLVNSVDGLDDLAVPSIIKRGNITLAISTQGASPALSKFIRLKIEETIPDNAEFEDMVRLLKEMREILKTKVTNQKDRASILWDILEDEEVWKALGESYEVAFDVARKHMEQNPR</sequence>
<comment type="caution">
    <text evidence="1">The sequence shown here is derived from an EMBL/GenBank/DDBJ whole genome shotgun (WGS) entry which is preliminary data.</text>
</comment>
<dbReference type="Proteomes" id="UP000315423">
    <property type="component" value="Unassembled WGS sequence"/>
</dbReference>
<organism evidence="1 2">
    <name type="scientific">Candidatus Methanomarinus sp</name>
    <dbReference type="NCBI Taxonomy" id="3386244"/>
    <lineage>
        <taxon>Archaea</taxon>
        <taxon>Methanobacteriati</taxon>
        <taxon>Methanobacteriota</taxon>
        <taxon>Stenosarchaea group</taxon>
        <taxon>Methanomicrobia</taxon>
        <taxon>Methanosarcinales</taxon>
        <taxon>ANME-2 cluster</taxon>
        <taxon>Candidatus Methanocomedenaceae</taxon>
        <taxon>Candidatus Methanomarinus</taxon>
    </lineage>
</organism>
<reference evidence="1" key="1">
    <citation type="submission" date="2018-09" db="EMBL/GenBank/DDBJ databases">
        <title>A genomic encyclopedia of anaerobic methanotrophic archaea.</title>
        <authorList>
            <person name="Skennerton C.T."/>
            <person name="Chadwick G.L."/>
            <person name="Laso-Perez R."/>
            <person name="Leu A.O."/>
            <person name="Speth D.R."/>
            <person name="Yu H."/>
            <person name="Morgan-Lang C."/>
            <person name="Hatzenpichler R."/>
            <person name="Goudeau D."/>
            <person name="Malmstrom R."/>
            <person name="Woyke T."/>
            <person name="Hallam S."/>
            <person name="Tyson G.W."/>
            <person name="Wegener G."/>
            <person name="Boetius A."/>
            <person name="Orphan V.J."/>
        </authorList>
    </citation>
    <scope>NUCLEOTIDE SEQUENCE</scope>
    <source>
        <strain evidence="1">CONS3730D10UFb2</strain>
    </source>
</reference>
<evidence type="ECO:0000313" key="2">
    <source>
        <dbReference type="Proteomes" id="UP000315423"/>
    </source>
</evidence>
<name>A0AC61SBB0_9EURY</name>
<proteinExistence type="predicted"/>
<evidence type="ECO:0000313" key="1">
    <source>
        <dbReference type="EMBL" id="TKY91689.1"/>
    </source>
</evidence>
<protein>
    <submittedName>
        <fullName evidence="1">Bifunctional precorrin-2 dehydrogenase/sirohydrochlorin ferrochelatase</fullName>
    </submittedName>
</protein>
<dbReference type="EMBL" id="QYBA01000147">
    <property type="protein sequence ID" value="TKY91689.1"/>
    <property type="molecule type" value="Genomic_DNA"/>
</dbReference>